<dbReference type="EMBL" id="JAACFV010000031">
    <property type="protein sequence ID" value="KAF7510325.1"/>
    <property type="molecule type" value="Genomic_DNA"/>
</dbReference>
<organism evidence="3 4">
    <name type="scientific">Endocarpon pusillum</name>
    <dbReference type="NCBI Taxonomy" id="364733"/>
    <lineage>
        <taxon>Eukaryota</taxon>
        <taxon>Fungi</taxon>
        <taxon>Dikarya</taxon>
        <taxon>Ascomycota</taxon>
        <taxon>Pezizomycotina</taxon>
        <taxon>Eurotiomycetes</taxon>
        <taxon>Chaetothyriomycetidae</taxon>
        <taxon>Verrucariales</taxon>
        <taxon>Verrucariaceae</taxon>
        <taxon>Endocarpon</taxon>
    </lineage>
</organism>
<evidence type="ECO:0000313" key="4">
    <source>
        <dbReference type="Proteomes" id="UP000606974"/>
    </source>
</evidence>
<dbReference type="Proteomes" id="UP000606974">
    <property type="component" value="Unassembled WGS sequence"/>
</dbReference>
<reference evidence="3" key="1">
    <citation type="submission" date="2020-02" db="EMBL/GenBank/DDBJ databases">
        <authorList>
            <person name="Palmer J.M."/>
        </authorList>
    </citation>
    <scope>NUCLEOTIDE SEQUENCE</scope>
    <source>
        <strain evidence="3">EPUS1.4</strain>
        <tissue evidence="3">Thallus</tissue>
    </source>
</reference>
<dbReference type="PANTHER" id="PTHR33387">
    <property type="entry name" value="RMLC-LIKE JELLY ROLL FOLD PROTEIN"/>
    <property type="match status" value="1"/>
</dbReference>
<gene>
    <name evidence="3" type="ORF">GJ744_006821</name>
</gene>
<feature type="domain" description="DUF985" evidence="2">
    <location>
        <begin position="21"/>
        <end position="151"/>
    </location>
</feature>
<evidence type="ECO:0000313" key="3">
    <source>
        <dbReference type="EMBL" id="KAF7510325.1"/>
    </source>
</evidence>
<feature type="compositionally biased region" description="Polar residues" evidence="1">
    <location>
        <begin position="1"/>
        <end position="19"/>
    </location>
</feature>
<dbReference type="InterPro" id="IPR014710">
    <property type="entry name" value="RmlC-like_jellyroll"/>
</dbReference>
<name>A0A8H7E6K6_9EURO</name>
<evidence type="ECO:0000259" key="2">
    <source>
        <dbReference type="Pfam" id="PF06172"/>
    </source>
</evidence>
<protein>
    <recommendedName>
        <fullName evidence="2">DUF985 domain-containing protein</fullName>
    </recommendedName>
</protein>
<accession>A0A8H7E6K6</accession>
<keyword evidence="4" id="KW-1185">Reference proteome</keyword>
<dbReference type="CDD" id="cd06121">
    <property type="entry name" value="cupin_YML079wp"/>
    <property type="match status" value="1"/>
</dbReference>
<dbReference type="InterPro" id="IPR039935">
    <property type="entry name" value="YML079W-like"/>
</dbReference>
<dbReference type="InterPro" id="IPR011051">
    <property type="entry name" value="RmlC_Cupin_sf"/>
</dbReference>
<dbReference type="OrthoDB" id="6614653at2759"/>
<feature type="region of interest" description="Disordered" evidence="1">
    <location>
        <begin position="1"/>
        <end position="20"/>
    </location>
</feature>
<dbReference type="SUPFAM" id="SSF51182">
    <property type="entry name" value="RmlC-like cupins"/>
    <property type="match status" value="1"/>
</dbReference>
<proteinExistence type="predicted"/>
<dbReference type="InterPro" id="IPR009327">
    <property type="entry name" value="Cupin_DUF985"/>
</dbReference>
<dbReference type="AlphaFoldDB" id="A0A8H7E6K6"/>
<dbReference type="Pfam" id="PF06172">
    <property type="entry name" value="Cupin_5"/>
    <property type="match status" value="1"/>
</dbReference>
<dbReference type="Gene3D" id="2.60.120.10">
    <property type="entry name" value="Jelly Rolls"/>
    <property type="match status" value="1"/>
</dbReference>
<dbReference type="PANTHER" id="PTHR33387:SF3">
    <property type="entry name" value="DUF985 DOMAIN-CONTAINING PROTEIN"/>
    <property type="match status" value="1"/>
</dbReference>
<comment type="caution">
    <text evidence="3">The sequence shown here is derived from an EMBL/GenBank/DDBJ whole genome shotgun (WGS) entry which is preliminary data.</text>
</comment>
<evidence type="ECO:0000256" key="1">
    <source>
        <dbReference type="SAM" id="MobiDB-lite"/>
    </source>
</evidence>
<sequence>MSSSIRSNKPDNPSPSMRSAQEVIKQLNLAPHPEKGWYIQTFEDPAKTNNRSASTAIYYLLEKGEVSHWHRVLDATEIWHHYMGAPLQLSLSFNDGKPVRDQILGPNIFSNQAPQVIIEKGEWQRAKSMGQWTLVGCTVAPGFTFARFEMAPEGWEPRGSNPSGGV</sequence>